<dbReference type="PROSITE" id="PS50262">
    <property type="entry name" value="G_PROTEIN_RECEP_F1_2"/>
    <property type="match status" value="1"/>
</dbReference>
<keyword evidence="18" id="KW-1185">Reference proteome</keyword>
<sequence>MASASAHAAALGAKQAKGEKPPSDQDASGAPVLAEVSQVFSDQAQDNACTDLGKMLQLVSARIQQKRHAVHLGLHSMDVQNQTTVTEFILTAFPARHKLQIFLFVLLFFTYMLTLTGNGVIISLIWADNRLQTPMYFFLSNLSFLDILFTSSVTPKLLGCLLADRKTISLPGCITQTYFFFFLGTVEFILLVVMSFDRYVAICNPLRYTIIMNSRVCLLLLLGCWVGAFFSVLCPVIVLSRLPFCSKEIHHFFCDIAPLLQAACIDTHLLEMISFLLSSLILLTSLVFTTVSYTYIISAILRIPSAQGRQKAFSTCASHITIVSIAYGSNIFMYVRPSQTHSLEFDKVTAVLTIMGTPLLNPFIYSLRNEKVKEVLRDEVNKIMSLFHRKP</sequence>
<evidence type="ECO:0000256" key="14">
    <source>
        <dbReference type="RuleBase" id="RU363047"/>
    </source>
</evidence>
<dbReference type="STRING" id="9838.ENSCDRP00005020889"/>
<dbReference type="GO" id="GO:0004930">
    <property type="term" value="F:G protein-coupled receptor activity"/>
    <property type="evidence" value="ECO:0007669"/>
    <property type="project" value="UniProtKB-KW"/>
</dbReference>
<feature type="transmembrane region" description="Helical" evidence="14">
    <location>
        <begin position="178"/>
        <end position="196"/>
    </location>
</feature>
<keyword evidence="4 14" id="KW-0716">Sensory transduction</keyword>
<evidence type="ECO:0000256" key="1">
    <source>
        <dbReference type="ARBA" id="ARBA00003929"/>
    </source>
</evidence>
<dbReference type="EMBL" id="JWIN03000033">
    <property type="protein sequence ID" value="KAB1254903.1"/>
    <property type="molecule type" value="Genomic_DNA"/>
</dbReference>
<accession>A0A5N4C7P0</accession>
<keyword evidence="7 14" id="KW-1133">Transmembrane helix</keyword>
<dbReference type="Pfam" id="PF13853">
    <property type="entry name" value="7tm_4"/>
    <property type="match status" value="1"/>
</dbReference>
<proteinExistence type="inferred from homology"/>
<keyword evidence="6 14" id="KW-0552">Olfaction</keyword>
<comment type="subcellular location">
    <subcellularLocation>
        <location evidence="2 14">Cell membrane</location>
        <topology evidence="2 14">Multi-pass membrane protein</topology>
    </subcellularLocation>
</comment>
<dbReference type="PRINTS" id="PR00245">
    <property type="entry name" value="OLFACTORYR"/>
</dbReference>
<dbReference type="Proteomes" id="UP000299084">
    <property type="component" value="Unassembled WGS sequence"/>
</dbReference>
<feature type="transmembrane region" description="Helical" evidence="14">
    <location>
        <begin position="313"/>
        <end position="335"/>
    </location>
</feature>
<evidence type="ECO:0000256" key="5">
    <source>
        <dbReference type="ARBA" id="ARBA00022692"/>
    </source>
</evidence>
<evidence type="ECO:0000256" key="8">
    <source>
        <dbReference type="ARBA" id="ARBA00023040"/>
    </source>
</evidence>
<dbReference type="GO" id="GO:0004984">
    <property type="term" value="F:olfactory receptor activity"/>
    <property type="evidence" value="ECO:0007669"/>
    <property type="project" value="InterPro"/>
</dbReference>
<dbReference type="InterPro" id="IPR047132">
    <property type="entry name" value="Olfact_rcpt_6C-like"/>
</dbReference>
<gene>
    <name evidence="17" type="ORF">Cadr_000028829</name>
</gene>
<dbReference type="CDD" id="cd15912">
    <property type="entry name" value="7tmA_OR6C-like"/>
    <property type="match status" value="1"/>
</dbReference>
<evidence type="ECO:0000256" key="15">
    <source>
        <dbReference type="SAM" id="MobiDB-lite"/>
    </source>
</evidence>
<organism evidence="17 18">
    <name type="scientific">Camelus dromedarius</name>
    <name type="common">Dromedary</name>
    <name type="synonym">Arabian camel</name>
    <dbReference type="NCBI Taxonomy" id="9838"/>
    <lineage>
        <taxon>Eukaryota</taxon>
        <taxon>Metazoa</taxon>
        <taxon>Chordata</taxon>
        <taxon>Craniata</taxon>
        <taxon>Vertebrata</taxon>
        <taxon>Euteleostomi</taxon>
        <taxon>Mammalia</taxon>
        <taxon>Eutheria</taxon>
        <taxon>Laurasiatheria</taxon>
        <taxon>Artiodactyla</taxon>
        <taxon>Tylopoda</taxon>
        <taxon>Camelidae</taxon>
        <taxon>Camelus</taxon>
    </lineage>
</organism>
<keyword evidence="10 13" id="KW-0675">Receptor</keyword>
<evidence type="ECO:0000313" key="18">
    <source>
        <dbReference type="Proteomes" id="UP000299084"/>
    </source>
</evidence>
<evidence type="ECO:0000259" key="16">
    <source>
        <dbReference type="PROSITE" id="PS50262"/>
    </source>
</evidence>
<dbReference type="AlphaFoldDB" id="A0A5N4C7P0"/>
<comment type="similarity">
    <text evidence="13">Belongs to the G-protein coupled receptor 1 family.</text>
</comment>
<dbReference type="SUPFAM" id="SSF81321">
    <property type="entry name" value="Family A G protein-coupled receptor-like"/>
    <property type="match status" value="1"/>
</dbReference>
<keyword evidence="8 13" id="KW-0297">G-protein coupled receptor</keyword>
<keyword evidence="9 14" id="KW-0472">Membrane</keyword>
<keyword evidence="5 13" id="KW-0812">Transmembrane</keyword>
<dbReference type="InterPro" id="IPR000276">
    <property type="entry name" value="GPCR_Rhodpsn"/>
</dbReference>
<protein>
    <recommendedName>
        <fullName evidence="14">Olfactory receptor</fullName>
    </recommendedName>
</protein>
<dbReference type="PROSITE" id="PS00237">
    <property type="entry name" value="G_PROTEIN_RECEP_F1_1"/>
    <property type="match status" value="1"/>
</dbReference>
<keyword evidence="11" id="KW-0325">Glycoprotein</keyword>
<evidence type="ECO:0000256" key="3">
    <source>
        <dbReference type="ARBA" id="ARBA00022475"/>
    </source>
</evidence>
<evidence type="ECO:0000256" key="7">
    <source>
        <dbReference type="ARBA" id="ARBA00022989"/>
    </source>
</evidence>
<comment type="caution">
    <text evidence="17">The sequence shown here is derived from an EMBL/GenBank/DDBJ whole genome shotgun (WGS) entry which is preliminary data.</text>
</comment>
<evidence type="ECO:0000256" key="11">
    <source>
        <dbReference type="ARBA" id="ARBA00023180"/>
    </source>
</evidence>
<dbReference type="InterPro" id="IPR000725">
    <property type="entry name" value="Olfact_rcpt"/>
</dbReference>
<keyword evidence="3 14" id="KW-1003">Cell membrane</keyword>
<feature type="transmembrane region" description="Helical" evidence="14">
    <location>
        <begin position="347"/>
        <end position="367"/>
    </location>
</feature>
<dbReference type="PRINTS" id="PR00237">
    <property type="entry name" value="GPCRRHODOPSN"/>
</dbReference>
<feature type="region of interest" description="Disordered" evidence="15">
    <location>
        <begin position="1"/>
        <end position="29"/>
    </location>
</feature>
<evidence type="ECO:0000256" key="12">
    <source>
        <dbReference type="ARBA" id="ARBA00023224"/>
    </source>
</evidence>
<reference evidence="17 18" key="1">
    <citation type="journal article" date="2019" name="Mol. Ecol. Resour.">
        <title>Improving Illumina assemblies with Hi-C and long reads: an example with the North African dromedary.</title>
        <authorList>
            <person name="Elbers J.P."/>
            <person name="Rogers M.F."/>
            <person name="Perelman P.L."/>
            <person name="Proskuryakova A.A."/>
            <person name="Serdyukova N.A."/>
            <person name="Johnson W.E."/>
            <person name="Horin P."/>
            <person name="Corander J."/>
            <person name="Murphy D."/>
            <person name="Burger P.A."/>
        </authorList>
    </citation>
    <scope>NUCLEOTIDE SEQUENCE [LARGE SCALE GENOMIC DNA]</scope>
    <source>
        <strain evidence="17">Drom800</strain>
        <tissue evidence="17">Blood</tissue>
    </source>
</reference>
<feature type="transmembrane region" description="Helical" evidence="14">
    <location>
        <begin position="138"/>
        <end position="158"/>
    </location>
</feature>
<evidence type="ECO:0000256" key="2">
    <source>
        <dbReference type="ARBA" id="ARBA00004651"/>
    </source>
</evidence>
<name>A0A5N4C7P0_CAMDR</name>
<dbReference type="PANTHER" id="PTHR26454">
    <property type="entry name" value="OLFACTORY RECEPTOR"/>
    <property type="match status" value="1"/>
</dbReference>
<keyword evidence="12 13" id="KW-0807">Transducer</keyword>
<evidence type="ECO:0000256" key="9">
    <source>
        <dbReference type="ARBA" id="ARBA00023136"/>
    </source>
</evidence>
<evidence type="ECO:0000256" key="10">
    <source>
        <dbReference type="ARBA" id="ARBA00023170"/>
    </source>
</evidence>
<feature type="transmembrane region" description="Helical" evidence="14">
    <location>
        <begin position="275"/>
        <end position="301"/>
    </location>
</feature>
<dbReference type="Gene3D" id="1.20.1070.10">
    <property type="entry name" value="Rhodopsin 7-helix transmembrane proteins"/>
    <property type="match status" value="1"/>
</dbReference>
<dbReference type="FunFam" id="1.20.1070.10:FF:000010">
    <property type="entry name" value="Olfactory receptor"/>
    <property type="match status" value="1"/>
</dbReference>
<feature type="transmembrane region" description="Helical" evidence="14">
    <location>
        <begin position="216"/>
        <end position="238"/>
    </location>
</feature>
<dbReference type="InterPro" id="IPR017452">
    <property type="entry name" value="GPCR_Rhodpsn_7TM"/>
</dbReference>
<feature type="domain" description="G-protein coupled receptors family 1 profile" evidence="16">
    <location>
        <begin position="117"/>
        <end position="365"/>
    </location>
</feature>
<dbReference type="GO" id="GO:0005886">
    <property type="term" value="C:plasma membrane"/>
    <property type="evidence" value="ECO:0007669"/>
    <property type="project" value="UniProtKB-SubCell"/>
</dbReference>
<evidence type="ECO:0000256" key="4">
    <source>
        <dbReference type="ARBA" id="ARBA00022606"/>
    </source>
</evidence>
<feature type="transmembrane region" description="Helical" evidence="14">
    <location>
        <begin position="101"/>
        <end position="126"/>
    </location>
</feature>
<evidence type="ECO:0000256" key="13">
    <source>
        <dbReference type="RuleBase" id="RU000688"/>
    </source>
</evidence>
<dbReference type="PANTHER" id="PTHR26454:SF160">
    <property type="entry name" value="OLFACTORY RECEPTOR"/>
    <property type="match status" value="1"/>
</dbReference>
<evidence type="ECO:0000256" key="6">
    <source>
        <dbReference type="ARBA" id="ARBA00022725"/>
    </source>
</evidence>
<feature type="compositionally biased region" description="Low complexity" evidence="15">
    <location>
        <begin position="1"/>
        <end position="15"/>
    </location>
</feature>
<comment type="function">
    <text evidence="1">Putative odorant or sperm cell receptor.</text>
</comment>
<evidence type="ECO:0000313" key="17">
    <source>
        <dbReference type="EMBL" id="KAB1254903.1"/>
    </source>
</evidence>